<reference evidence="2 3" key="1">
    <citation type="submission" date="2021-07" db="EMBL/GenBank/DDBJ databases">
        <title>Sphingomonas sp.</title>
        <authorList>
            <person name="Feng G."/>
            <person name="Li J."/>
            <person name="Pan M."/>
        </authorList>
    </citation>
    <scope>NUCLEOTIDE SEQUENCE [LARGE SCALE GENOMIC DNA]</scope>
    <source>
        <strain evidence="2 3">RRHST34</strain>
    </source>
</reference>
<dbReference type="RefSeq" id="WP_219748844.1">
    <property type="nucleotide sequence ID" value="NZ_JAHXZN010000003.1"/>
</dbReference>
<sequence>MRSYRLAALAAALTCLSAPAAAQLTAEANGARAEDHWGGELGVGYGLGMAGFKLTPMVGAFLYAGDTDRYVRDDNGGNARCRDSATGRYADDDRCDNTVVKPYAKLEATYAVPLVATLGAGLRVSEADTTPYGTVAFTLAPLVKLKGNVGDGYYALGLRVGL</sequence>
<dbReference type="EMBL" id="JAHXZN010000003">
    <property type="protein sequence ID" value="MBW6531467.1"/>
    <property type="molecule type" value="Genomic_DNA"/>
</dbReference>
<evidence type="ECO:0000313" key="3">
    <source>
        <dbReference type="Proteomes" id="UP000759103"/>
    </source>
</evidence>
<name>A0ABS7BPC8_9SPHN</name>
<gene>
    <name evidence="2" type="ORF">KZ820_12045</name>
</gene>
<evidence type="ECO:0000256" key="1">
    <source>
        <dbReference type="SAM" id="SignalP"/>
    </source>
</evidence>
<protein>
    <recommendedName>
        <fullName evidence="4">Outer membrane protein beta-barrel domain-containing protein</fullName>
    </recommendedName>
</protein>
<evidence type="ECO:0000313" key="2">
    <source>
        <dbReference type="EMBL" id="MBW6531467.1"/>
    </source>
</evidence>
<feature type="chain" id="PRO_5045523893" description="Outer membrane protein beta-barrel domain-containing protein" evidence="1">
    <location>
        <begin position="23"/>
        <end position="162"/>
    </location>
</feature>
<keyword evidence="3" id="KW-1185">Reference proteome</keyword>
<keyword evidence="1" id="KW-0732">Signal</keyword>
<evidence type="ECO:0008006" key="4">
    <source>
        <dbReference type="Google" id="ProtNLM"/>
    </source>
</evidence>
<proteinExistence type="predicted"/>
<feature type="signal peptide" evidence="1">
    <location>
        <begin position="1"/>
        <end position="22"/>
    </location>
</feature>
<organism evidence="2 3">
    <name type="scientific">Sphingomonas citri</name>
    <dbReference type="NCBI Taxonomy" id="2862499"/>
    <lineage>
        <taxon>Bacteria</taxon>
        <taxon>Pseudomonadati</taxon>
        <taxon>Pseudomonadota</taxon>
        <taxon>Alphaproteobacteria</taxon>
        <taxon>Sphingomonadales</taxon>
        <taxon>Sphingomonadaceae</taxon>
        <taxon>Sphingomonas</taxon>
    </lineage>
</organism>
<dbReference type="Proteomes" id="UP000759103">
    <property type="component" value="Unassembled WGS sequence"/>
</dbReference>
<accession>A0ABS7BPC8</accession>
<comment type="caution">
    <text evidence="2">The sequence shown here is derived from an EMBL/GenBank/DDBJ whole genome shotgun (WGS) entry which is preliminary data.</text>
</comment>